<gene>
    <name evidence="1" type="ORF">MTR67_031200</name>
</gene>
<reference evidence="1" key="1">
    <citation type="submission" date="2023-08" db="EMBL/GenBank/DDBJ databases">
        <title>A de novo genome assembly of Solanum verrucosum Schlechtendal, a Mexican diploid species geographically isolated from the other diploid A-genome species in potato relatives.</title>
        <authorList>
            <person name="Hosaka K."/>
        </authorList>
    </citation>
    <scope>NUCLEOTIDE SEQUENCE</scope>
    <source>
        <tissue evidence="1">Young leaves</tissue>
    </source>
</reference>
<organism evidence="1 2">
    <name type="scientific">Solanum verrucosum</name>
    <dbReference type="NCBI Taxonomy" id="315347"/>
    <lineage>
        <taxon>Eukaryota</taxon>
        <taxon>Viridiplantae</taxon>
        <taxon>Streptophyta</taxon>
        <taxon>Embryophyta</taxon>
        <taxon>Tracheophyta</taxon>
        <taxon>Spermatophyta</taxon>
        <taxon>Magnoliopsida</taxon>
        <taxon>eudicotyledons</taxon>
        <taxon>Gunneridae</taxon>
        <taxon>Pentapetalae</taxon>
        <taxon>asterids</taxon>
        <taxon>lamiids</taxon>
        <taxon>Solanales</taxon>
        <taxon>Solanaceae</taxon>
        <taxon>Solanoideae</taxon>
        <taxon>Solaneae</taxon>
        <taxon>Solanum</taxon>
    </lineage>
</organism>
<name>A0AAF0U207_SOLVR</name>
<evidence type="ECO:0008006" key="3">
    <source>
        <dbReference type="Google" id="ProtNLM"/>
    </source>
</evidence>
<proteinExistence type="predicted"/>
<dbReference type="AlphaFoldDB" id="A0AAF0U207"/>
<dbReference type="PANTHER" id="PTHR45835">
    <property type="entry name" value="YALI0A06105P"/>
    <property type="match status" value="1"/>
</dbReference>
<protein>
    <recommendedName>
        <fullName evidence="3">Integrase zinc-binding domain-containing protein</fullName>
    </recommendedName>
</protein>
<keyword evidence="2" id="KW-1185">Reference proteome</keyword>
<dbReference type="Proteomes" id="UP001234989">
    <property type="component" value="Chromosome 7"/>
</dbReference>
<dbReference type="EMBL" id="CP133618">
    <property type="protein sequence ID" value="WMV37815.1"/>
    <property type="molecule type" value="Genomic_DNA"/>
</dbReference>
<accession>A0AAF0U207</accession>
<dbReference type="PANTHER" id="PTHR45835:SF99">
    <property type="entry name" value="CHROMO DOMAIN-CONTAINING PROTEIN-RELATED"/>
    <property type="match status" value="1"/>
</dbReference>
<evidence type="ECO:0000313" key="2">
    <source>
        <dbReference type="Proteomes" id="UP001234989"/>
    </source>
</evidence>
<evidence type="ECO:0000313" key="1">
    <source>
        <dbReference type="EMBL" id="WMV37815.1"/>
    </source>
</evidence>
<sequence>MVSTDPSILDGIDHVCTIEQLHPEAQEDEVLVMFRDWLLVGDVGRATLYSNGVLRFSCMRRDIVDYVSYCLSCQQFKAKYLRPCGEFQRLPILYWKWDHISMDIVAGLPQISKGVDIWVIIDRLTNSTYFLPFQSSFGTKRFLRICCGHVFWSLETVWYKLDSRGFGSGVGDSGQATDSLEKTLELCLPRWQPLRFSIGDRVFHPVSPMNGIIRFQWWGKLRPKLNLLRSFR</sequence>